<reference evidence="2" key="1">
    <citation type="submission" date="2022-10" db="EMBL/GenBank/DDBJ databases">
        <title>The complete genomes of actinobacterial strains from the NBC collection.</title>
        <authorList>
            <person name="Joergensen T.S."/>
            <person name="Alvarez Arevalo M."/>
            <person name="Sterndorff E.B."/>
            <person name="Faurdal D."/>
            <person name="Vuksanovic O."/>
            <person name="Mourched A.-S."/>
            <person name="Charusanti P."/>
            <person name="Shaw S."/>
            <person name="Blin K."/>
            <person name="Weber T."/>
        </authorList>
    </citation>
    <scope>NUCLEOTIDE SEQUENCE</scope>
    <source>
        <strain evidence="2">NBC_00093</strain>
    </source>
</reference>
<dbReference type="AlphaFoldDB" id="A0AAU1ZZ50"/>
<dbReference type="SUPFAM" id="SSF47413">
    <property type="entry name" value="lambda repressor-like DNA-binding domains"/>
    <property type="match status" value="1"/>
</dbReference>
<name>A0AAU1ZZ50_9ACTN</name>
<dbReference type="Gene3D" id="1.10.260.40">
    <property type="entry name" value="lambda repressor-like DNA-binding domains"/>
    <property type="match status" value="1"/>
</dbReference>
<dbReference type="GO" id="GO:0003677">
    <property type="term" value="F:DNA binding"/>
    <property type="evidence" value="ECO:0007669"/>
    <property type="project" value="InterPro"/>
</dbReference>
<organism evidence="2">
    <name type="scientific">Streptomyces sp. NBC_00093</name>
    <dbReference type="NCBI Taxonomy" id="2975649"/>
    <lineage>
        <taxon>Bacteria</taxon>
        <taxon>Bacillati</taxon>
        <taxon>Actinomycetota</taxon>
        <taxon>Actinomycetes</taxon>
        <taxon>Kitasatosporales</taxon>
        <taxon>Streptomycetaceae</taxon>
        <taxon>Streptomyces</taxon>
    </lineage>
</organism>
<dbReference type="EMBL" id="CP108222">
    <property type="protein sequence ID" value="WTT17696.1"/>
    <property type="molecule type" value="Genomic_DNA"/>
</dbReference>
<feature type="domain" description="HTH cro/C1-type" evidence="1">
    <location>
        <begin position="20"/>
        <end position="81"/>
    </location>
</feature>
<evidence type="ECO:0000259" key="1">
    <source>
        <dbReference type="PROSITE" id="PS50943"/>
    </source>
</evidence>
<sequence>MANPARVAPGDGEGNVAVHVRIEREARGWSTAELARRVTDAGCPISQSAIWRIENGEPRRKISVDELIAFSKVFSRQIEYLLKPAHPEFPNDLIRGQLIEWVERELEAWRADSDAGRAAMDLAMITRVYPGVMPHLDELLEELLEERHLTFLREKMSKLLNRFPQWVAKKELSGVLDSTVLVAYWRKVGLSKSAMVACAEDWNMDSVAESIKTGHVVARGGRRVPIDQIFMEEDGSVRIGPRIEQRIPRRDS</sequence>
<proteinExistence type="predicted"/>
<dbReference type="PROSITE" id="PS50943">
    <property type="entry name" value="HTH_CROC1"/>
    <property type="match status" value="1"/>
</dbReference>
<accession>A0AAU1ZZ50</accession>
<evidence type="ECO:0000313" key="2">
    <source>
        <dbReference type="EMBL" id="WTT17696.1"/>
    </source>
</evidence>
<dbReference type="InterPro" id="IPR001387">
    <property type="entry name" value="Cro/C1-type_HTH"/>
</dbReference>
<dbReference type="Pfam" id="PF01381">
    <property type="entry name" value="HTH_3"/>
    <property type="match status" value="1"/>
</dbReference>
<protein>
    <submittedName>
        <fullName evidence="2">Helix-turn-helix domain-containing protein</fullName>
    </submittedName>
</protein>
<dbReference type="InterPro" id="IPR010982">
    <property type="entry name" value="Lambda_DNA-bd_dom_sf"/>
</dbReference>
<gene>
    <name evidence="2" type="ORF">OHA22_20215</name>
</gene>
<dbReference type="CDD" id="cd00093">
    <property type="entry name" value="HTH_XRE"/>
    <property type="match status" value="1"/>
</dbReference>